<protein>
    <submittedName>
        <fullName evidence="3">Pyridoxamine 5'-phosphate oxidase family protein</fullName>
    </submittedName>
</protein>
<keyword evidence="1" id="KW-0560">Oxidoreductase</keyword>
<dbReference type="RefSeq" id="WP_067637477.1">
    <property type="nucleotide sequence ID" value="NZ_JAAXPI010000011.1"/>
</dbReference>
<organism evidence="3 4">
    <name type="scientific">Actinomadura latina</name>
    <dbReference type="NCBI Taxonomy" id="163603"/>
    <lineage>
        <taxon>Bacteria</taxon>
        <taxon>Bacillati</taxon>
        <taxon>Actinomycetota</taxon>
        <taxon>Actinomycetes</taxon>
        <taxon>Streptosporangiales</taxon>
        <taxon>Thermomonosporaceae</taxon>
        <taxon>Actinomadura</taxon>
    </lineage>
</organism>
<name>A0A846Z0D9_9ACTN</name>
<reference evidence="3 4" key="1">
    <citation type="submission" date="2020-04" db="EMBL/GenBank/DDBJ databases">
        <title>MicrobeNet Type strains.</title>
        <authorList>
            <person name="Nicholson A.C."/>
        </authorList>
    </citation>
    <scope>NUCLEOTIDE SEQUENCE [LARGE SCALE GENOMIC DNA]</scope>
    <source>
        <strain evidence="3 4">ATCC BAA-277</strain>
    </source>
</reference>
<dbReference type="EMBL" id="JAAXPI010000011">
    <property type="protein sequence ID" value="NKZ04245.1"/>
    <property type="molecule type" value="Genomic_DNA"/>
</dbReference>
<dbReference type="SUPFAM" id="SSF50475">
    <property type="entry name" value="FMN-binding split barrel"/>
    <property type="match status" value="1"/>
</dbReference>
<dbReference type="AlphaFoldDB" id="A0A846Z0D9"/>
<feature type="domain" description="Pyridoxamine 5'-phosphate oxidase N-terminal" evidence="2">
    <location>
        <begin position="8"/>
        <end position="103"/>
    </location>
</feature>
<dbReference type="Pfam" id="PF01243">
    <property type="entry name" value="PNPOx_N"/>
    <property type="match status" value="1"/>
</dbReference>
<dbReference type="InterPro" id="IPR011576">
    <property type="entry name" value="Pyridox_Oxase_N"/>
</dbReference>
<dbReference type="InterPro" id="IPR052019">
    <property type="entry name" value="F420H2_bilvrd_red/Heme_oxyg"/>
</dbReference>
<comment type="caution">
    <text evidence="3">The sequence shown here is derived from an EMBL/GenBank/DDBJ whole genome shotgun (WGS) entry which is preliminary data.</text>
</comment>
<sequence>MGGEHDLGEKARQIIDANRYLTLATADDDGRPWACPVWFAHDAYAHFLWVSRPDARHSRNIAARPEIGFVVFDSAVVPGTAQALYVDAVAEEVGADEVESAIATYSVRSQAQDIGPWRTADVIGPAPHRVYRARARSCSLLSGGDRRIAVDLARK</sequence>
<dbReference type="InterPro" id="IPR012349">
    <property type="entry name" value="Split_barrel_FMN-bd"/>
</dbReference>
<evidence type="ECO:0000256" key="1">
    <source>
        <dbReference type="ARBA" id="ARBA00023002"/>
    </source>
</evidence>
<dbReference type="GO" id="GO:0005829">
    <property type="term" value="C:cytosol"/>
    <property type="evidence" value="ECO:0007669"/>
    <property type="project" value="TreeGrafter"/>
</dbReference>
<accession>A0A846Z0D9</accession>
<dbReference type="GO" id="GO:0070967">
    <property type="term" value="F:coenzyme F420 binding"/>
    <property type="evidence" value="ECO:0007669"/>
    <property type="project" value="TreeGrafter"/>
</dbReference>
<dbReference type="PANTHER" id="PTHR35176:SF6">
    <property type="entry name" value="HEME OXYGENASE HI_0854-RELATED"/>
    <property type="match status" value="1"/>
</dbReference>
<evidence type="ECO:0000313" key="3">
    <source>
        <dbReference type="EMBL" id="NKZ04245.1"/>
    </source>
</evidence>
<proteinExistence type="predicted"/>
<dbReference type="GO" id="GO:0016627">
    <property type="term" value="F:oxidoreductase activity, acting on the CH-CH group of donors"/>
    <property type="evidence" value="ECO:0007669"/>
    <property type="project" value="TreeGrafter"/>
</dbReference>
<keyword evidence="4" id="KW-1185">Reference proteome</keyword>
<gene>
    <name evidence="3" type="ORF">HGB48_10835</name>
</gene>
<dbReference type="PANTHER" id="PTHR35176">
    <property type="entry name" value="HEME OXYGENASE HI_0854-RELATED"/>
    <property type="match status" value="1"/>
</dbReference>
<evidence type="ECO:0000313" key="4">
    <source>
        <dbReference type="Proteomes" id="UP000579250"/>
    </source>
</evidence>
<dbReference type="Gene3D" id="2.30.110.10">
    <property type="entry name" value="Electron Transport, Fmn-binding Protein, Chain A"/>
    <property type="match status" value="1"/>
</dbReference>
<dbReference type="Proteomes" id="UP000579250">
    <property type="component" value="Unassembled WGS sequence"/>
</dbReference>
<evidence type="ECO:0000259" key="2">
    <source>
        <dbReference type="Pfam" id="PF01243"/>
    </source>
</evidence>